<gene>
    <name evidence="2" type="ORF">RBB81_11360</name>
</gene>
<proteinExistence type="predicted"/>
<dbReference type="GO" id="GO:0042602">
    <property type="term" value="F:riboflavin reductase (NADPH) activity"/>
    <property type="evidence" value="ECO:0007669"/>
    <property type="project" value="TreeGrafter"/>
</dbReference>
<dbReference type="AlphaFoldDB" id="A0AAU7Z772"/>
<evidence type="ECO:0000259" key="1">
    <source>
        <dbReference type="Pfam" id="PF13460"/>
    </source>
</evidence>
<dbReference type="KEGG" id="tgi:RBB81_11360"/>
<name>A0AAU7Z772_9BACT</name>
<dbReference type="GO" id="GO:0004074">
    <property type="term" value="F:biliverdin reductase [NAD(P)H] activity"/>
    <property type="evidence" value="ECO:0007669"/>
    <property type="project" value="TreeGrafter"/>
</dbReference>
<dbReference type="InterPro" id="IPR051606">
    <property type="entry name" value="Polyketide_Oxido-like"/>
</dbReference>
<dbReference type="InterPro" id="IPR036291">
    <property type="entry name" value="NAD(P)-bd_dom_sf"/>
</dbReference>
<protein>
    <submittedName>
        <fullName evidence="2">NAD(P)H-binding protein</fullName>
    </submittedName>
</protein>
<dbReference type="SUPFAM" id="SSF51735">
    <property type="entry name" value="NAD(P)-binding Rossmann-fold domains"/>
    <property type="match status" value="1"/>
</dbReference>
<reference evidence="2" key="1">
    <citation type="submission" date="2023-08" db="EMBL/GenBank/DDBJ databases">
        <authorList>
            <person name="Messyasz A."/>
            <person name="Mannisto M.K."/>
            <person name="Kerkhof L.J."/>
            <person name="Haggblom M."/>
        </authorList>
    </citation>
    <scope>NUCLEOTIDE SEQUENCE</scope>
    <source>
        <strain evidence="2">M8UP39</strain>
    </source>
</reference>
<reference evidence="2" key="2">
    <citation type="journal article" date="2024" name="Environ. Microbiol.">
        <title>Genome analysis and description of Tunturibacter gen. nov. expands the diversity of Terriglobia in tundra soils.</title>
        <authorList>
            <person name="Messyasz A."/>
            <person name="Mannisto M.K."/>
            <person name="Kerkhof L.J."/>
            <person name="Haggblom M.M."/>
        </authorList>
    </citation>
    <scope>NUCLEOTIDE SEQUENCE</scope>
    <source>
        <strain evidence="2">M8UP39</strain>
    </source>
</reference>
<organism evidence="2">
    <name type="scientific">Tunturiibacter gelidiferens</name>
    <dbReference type="NCBI Taxonomy" id="3069689"/>
    <lineage>
        <taxon>Bacteria</taxon>
        <taxon>Pseudomonadati</taxon>
        <taxon>Acidobacteriota</taxon>
        <taxon>Terriglobia</taxon>
        <taxon>Terriglobales</taxon>
        <taxon>Acidobacteriaceae</taxon>
        <taxon>Tunturiibacter</taxon>
    </lineage>
</organism>
<dbReference type="PANTHER" id="PTHR43355:SF2">
    <property type="entry name" value="FLAVIN REDUCTASE (NADPH)"/>
    <property type="match status" value="1"/>
</dbReference>
<dbReference type="EMBL" id="CP132938">
    <property type="protein sequence ID" value="XCB24495.1"/>
    <property type="molecule type" value="Genomic_DNA"/>
</dbReference>
<feature type="domain" description="NAD(P)-binding" evidence="1">
    <location>
        <begin position="7"/>
        <end position="191"/>
    </location>
</feature>
<dbReference type="RefSeq" id="WP_353073783.1">
    <property type="nucleotide sequence ID" value="NZ_CP132938.1"/>
</dbReference>
<sequence>MRLMILGATGGIGRLLVSGALEAGHEVTAFVRSPEKVSQKSPRLRVIGGDLFDVQQMAVAVRESEVVISGFGPSTLRKTTLRRDFGHAVVQAMRVAGVRRLIHVTSAFLFSDAGAMVALFGGTLFHNVVKDHVRSEAEMMQPDLEWTMVRPPRLVNQTAKGRIREVAGHLPKGGTVISRADVASFMLKEAAAPRYVRQIVGISD</sequence>
<dbReference type="Gene3D" id="3.40.50.720">
    <property type="entry name" value="NAD(P)-binding Rossmann-like Domain"/>
    <property type="match status" value="1"/>
</dbReference>
<accession>A0AAU7Z772</accession>
<dbReference type="InterPro" id="IPR016040">
    <property type="entry name" value="NAD(P)-bd_dom"/>
</dbReference>
<dbReference type="PANTHER" id="PTHR43355">
    <property type="entry name" value="FLAVIN REDUCTASE (NADPH)"/>
    <property type="match status" value="1"/>
</dbReference>
<evidence type="ECO:0000313" key="2">
    <source>
        <dbReference type="EMBL" id="XCB24495.1"/>
    </source>
</evidence>
<dbReference type="Pfam" id="PF13460">
    <property type="entry name" value="NAD_binding_10"/>
    <property type="match status" value="1"/>
</dbReference>